<gene>
    <name evidence="1" type="ORF">PsorP6_009893</name>
</gene>
<evidence type="ECO:0000313" key="1">
    <source>
        <dbReference type="EMBL" id="KAI9911172.1"/>
    </source>
</evidence>
<protein>
    <submittedName>
        <fullName evidence="1">Uncharacterized protein</fullName>
    </submittedName>
</protein>
<proteinExistence type="predicted"/>
<dbReference type="EMBL" id="CM047584">
    <property type="protein sequence ID" value="KAI9911172.1"/>
    <property type="molecule type" value="Genomic_DNA"/>
</dbReference>
<name>A0ACC0VY72_9STRA</name>
<evidence type="ECO:0000313" key="2">
    <source>
        <dbReference type="Proteomes" id="UP001163321"/>
    </source>
</evidence>
<sequence>MARSAIREAKRLLAEKNVLCTVDHPFITKMYCSFETTVALHFVLEYCPGGDMCFLLEKVANHRLPKDHVLSYADSIALTLRYIHERGILYRDLKPENILLDEAGFIPLADFGLVREQIHRSDQS</sequence>
<dbReference type="Proteomes" id="UP001163321">
    <property type="component" value="Chromosome 5"/>
</dbReference>
<reference evidence="1 2" key="1">
    <citation type="journal article" date="2022" name="bioRxiv">
        <title>The genome of the oomycete Peronosclerospora sorghi, a cosmopolitan pathogen of maize and sorghum, is inflated with dispersed pseudogenes.</title>
        <authorList>
            <person name="Fletcher K."/>
            <person name="Martin F."/>
            <person name="Isakeit T."/>
            <person name="Cavanaugh K."/>
            <person name="Magill C."/>
            <person name="Michelmore R."/>
        </authorList>
    </citation>
    <scope>NUCLEOTIDE SEQUENCE [LARGE SCALE GENOMIC DNA]</scope>
    <source>
        <strain evidence="1">P6</strain>
    </source>
</reference>
<keyword evidence="2" id="KW-1185">Reference proteome</keyword>
<comment type="caution">
    <text evidence="1">The sequence shown here is derived from an EMBL/GenBank/DDBJ whole genome shotgun (WGS) entry which is preliminary data.</text>
</comment>
<organism evidence="1 2">
    <name type="scientific">Peronosclerospora sorghi</name>
    <dbReference type="NCBI Taxonomy" id="230839"/>
    <lineage>
        <taxon>Eukaryota</taxon>
        <taxon>Sar</taxon>
        <taxon>Stramenopiles</taxon>
        <taxon>Oomycota</taxon>
        <taxon>Peronosporomycetes</taxon>
        <taxon>Peronosporales</taxon>
        <taxon>Peronosporaceae</taxon>
        <taxon>Peronosclerospora</taxon>
    </lineage>
</organism>
<accession>A0ACC0VY72</accession>